<organism evidence="12 13">
    <name type="scientific">Acorus gramineus</name>
    <name type="common">Dwarf sweet flag</name>
    <dbReference type="NCBI Taxonomy" id="55184"/>
    <lineage>
        <taxon>Eukaryota</taxon>
        <taxon>Viridiplantae</taxon>
        <taxon>Streptophyta</taxon>
        <taxon>Embryophyta</taxon>
        <taxon>Tracheophyta</taxon>
        <taxon>Spermatophyta</taxon>
        <taxon>Magnoliopsida</taxon>
        <taxon>Liliopsida</taxon>
        <taxon>Acoraceae</taxon>
        <taxon>Acorus</taxon>
    </lineage>
</organism>
<sequence>MSTITCKAAVCWGPDEPLKIEEIEVEPPRASEIRVRMICASLCHSDILCQHGFPLSLYPRILGHEGVGVIESVGEGVTDIKEGDTIIPVFLGECGECPSCMSRKTNICFKHPLTLDGLMPDGTSRLSVGGQKLFHLMSCGTWSEYMVINVNYAVKVDPSLPPAHASLLSCGFSTGYGAPWKEAKVEEGSTAAVFGLGGVGIGAIAGAKMMGASKIIGVDINNKKKEKGELFGMTDFVNPIEVGKSASEAIKEMTGGLGVDYSFECSGAENLLNEAVAATIPGRGMTIAIGTGVKKVVSFNMFELFANRTLRGTIFGGLRVCSDLPTVIQKCLNKEFELDALVTHKIRLEEINEALVLMKQPDCLKIVIQIGTDQEA</sequence>
<evidence type="ECO:0000256" key="9">
    <source>
        <dbReference type="ARBA" id="ARBA00060764"/>
    </source>
</evidence>
<dbReference type="EMBL" id="JAUJYN010000010">
    <property type="protein sequence ID" value="KAK1262059.1"/>
    <property type="molecule type" value="Genomic_DNA"/>
</dbReference>
<dbReference type="AlphaFoldDB" id="A0AAV9ACX9"/>
<comment type="subunit">
    <text evidence="2">Homodimer.</text>
</comment>
<evidence type="ECO:0000256" key="2">
    <source>
        <dbReference type="ARBA" id="ARBA00011738"/>
    </source>
</evidence>
<dbReference type="InterPro" id="IPR020843">
    <property type="entry name" value="ER"/>
</dbReference>
<keyword evidence="5" id="KW-0560">Oxidoreductase</keyword>
<dbReference type="SMART" id="SM00829">
    <property type="entry name" value="PKS_ER"/>
    <property type="match status" value="1"/>
</dbReference>
<dbReference type="InterPro" id="IPR002328">
    <property type="entry name" value="ADH_Zn_CS"/>
</dbReference>
<dbReference type="GO" id="GO:0004022">
    <property type="term" value="F:alcohol dehydrogenase (NAD+) activity"/>
    <property type="evidence" value="ECO:0007669"/>
    <property type="project" value="UniProtKB-EC"/>
</dbReference>
<keyword evidence="3 10" id="KW-0479">Metal-binding</keyword>
<comment type="caution">
    <text evidence="12">The sequence shown here is derived from an EMBL/GenBank/DDBJ whole genome shotgun (WGS) entry which is preliminary data.</text>
</comment>
<reference evidence="12" key="2">
    <citation type="submission" date="2023-06" db="EMBL/GenBank/DDBJ databases">
        <authorList>
            <person name="Ma L."/>
            <person name="Liu K.-W."/>
            <person name="Li Z."/>
            <person name="Hsiao Y.-Y."/>
            <person name="Qi Y."/>
            <person name="Fu T."/>
            <person name="Tang G."/>
            <person name="Zhang D."/>
            <person name="Sun W.-H."/>
            <person name="Liu D.-K."/>
            <person name="Li Y."/>
            <person name="Chen G.-Z."/>
            <person name="Liu X.-D."/>
            <person name="Liao X.-Y."/>
            <person name="Jiang Y.-T."/>
            <person name="Yu X."/>
            <person name="Hao Y."/>
            <person name="Huang J."/>
            <person name="Zhao X.-W."/>
            <person name="Ke S."/>
            <person name="Chen Y.-Y."/>
            <person name="Wu W.-L."/>
            <person name="Hsu J.-L."/>
            <person name="Lin Y.-F."/>
            <person name="Huang M.-D."/>
            <person name="Li C.-Y."/>
            <person name="Huang L."/>
            <person name="Wang Z.-W."/>
            <person name="Zhao X."/>
            <person name="Zhong W.-Y."/>
            <person name="Peng D.-H."/>
            <person name="Ahmad S."/>
            <person name="Lan S."/>
            <person name="Zhang J.-S."/>
            <person name="Tsai W.-C."/>
            <person name="Van De Peer Y."/>
            <person name="Liu Z.-J."/>
        </authorList>
    </citation>
    <scope>NUCLEOTIDE SEQUENCE</scope>
    <source>
        <strain evidence="12">SCP</strain>
        <tissue evidence="12">Leaves</tissue>
    </source>
</reference>
<feature type="domain" description="Enoyl reductase (ER)" evidence="11">
    <location>
        <begin position="13"/>
        <end position="368"/>
    </location>
</feature>
<dbReference type="SUPFAM" id="SSF50129">
    <property type="entry name" value="GroES-like"/>
    <property type="match status" value="2"/>
</dbReference>
<dbReference type="FunFam" id="3.90.180.10:FF:000067">
    <property type="entry name" value="alcohol dehydrogenase 1-like isoform X1"/>
    <property type="match status" value="1"/>
</dbReference>
<evidence type="ECO:0000256" key="10">
    <source>
        <dbReference type="RuleBase" id="RU361277"/>
    </source>
</evidence>
<comment type="catalytic activity">
    <reaction evidence="8">
        <text>a primary alcohol + NAD(+) = an aldehyde + NADH + H(+)</text>
        <dbReference type="Rhea" id="RHEA:10736"/>
        <dbReference type="ChEBI" id="CHEBI:15378"/>
        <dbReference type="ChEBI" id="CHEBI:15734"/>
        <dbReference type="ChEBI" id="CHEBI:17478"/>
        <dbReference type="ChEBI" id="CHEBI:57540"/>
        <dbReference type="ChEBI" id="CHEBI:57945"/>
        <dbReference type="EC" id="1.1.1.1"/>
    </reaction>
</comment>
<evidence type="ECO:0000256" key="1">
    <source>
        <dbReference type="ARBA" id="ARBA00001947"/>
    </source>
</evidence>
<dbReference type="InterPro" id="IPR011032">
    <property type="entry name" value="GroES-like_sf"/>
</dbReference>
<reference evidence="12" key="1">
    <citation type="journal article" date="2023" name="Nat. Commun.">
        <title>Diploid and tetraploid genomes of Acorus and the evolution of monocots.</title>
        <authorList>
            <person name="Ma L."/>
            <person name="Liu K.W."/>
            <person name="Li Z."/>
            <person name="Hsiao Y.Y."/>
            <person name="Qi Y."/>
            <person name="Fu T."/>
            <person name="Tang G.D."/>
            <person name="Zhang D."/>
            <person name="Sun W.H."/>
            <person name="Liu D.K."/>
            <person name="Li Y."/>
            <person name="Chen G.Z."/>
            <person name="Liu X.D."/>
            <person name="Liao X.Y."/>
            <person name="Jiang Y.T."/>
            <person name="Yu X."/>
            <person name="Hao Y."/>
            <person name="Huang J."/>
            <person name="Zhao X.W."/>
            <person name="Ke S."/>
            <person name="Chen Y.Y."/>
            <person name="Wu W.L."/>
            <person name="Hsu J.L."/>
            <person name="Lin Y.F."/>
            <person name="Huang M.D."/>
            <person name="Li C.Y."/>
            <person name="Huang L."/>
            <person name="Wang Z.W."/>
            <person name="Zhao X."/>
            <person name="Zhong W.Y."/>
            <person name="Peng D.H."/>
            <person name="Ahmad S."/>
            <person name="Lan S."/>
            <person name="Zhang J.S."/>
            <person name="Tsai W.C."/>
            <person name="Van de Peer Y."/>
            <person name="Liu Z.J."/>
        </authorList>
    </citation>
    <scope>NUCLEOTIDE SEQUENCE</scope>
    <source>
        <strain evidence="12">SCP</strain>
    </source>
</reference>
<evidence type="ECO:0000313" key="13">
    <source>
        <dbReference type="Proteomes" id="UP001179952"/>
    </source>
</evidence>
<evidence type="ECO:0000256" key="4">
    <source>
        <dbReference type="ARBA" id="ARBA00022833"/>
    </source>
</evidence>
<dbReference type="PROSITE" id="PS00059">
    <property type="entry name" value="ADH_ZINC"/>
    <property type="match status" value="1"/>
</dbReference>
<dbReference type="PANTHER" id="PTHR43880:SF38">
    <property type="entry name" value="ALCOHOL DEHYDROGENASE-RELATED"/>
    <property type="match status" value="1"/>
</dbReference>
<dbReference type="Pfam" id="PF08240">
    <property type="entry name" value="ADH_N"/>
    <property type="match status" value="1"/>
</dbReference>
<evidence type="ECO:0000313" key="12">
    <source>
        <dbReference type="EMBL" id="KAK1262059.1"/>
    </source>
</evidence>
<dbReference type="PANTHER" id="PTHR43880">
    <property type="entry name" value="ALCOHOL DEHYDROGENASE"/>
    <property type="match status" value="1"/>
</dbReference>
<dbReference type="Proteomes" id="UP001179952">
    <property type="component" value="Unassembled WGS sequence"/>
</dbReference>
<protein>
    <submittedName>
        <fullName evidence="12">Alcohol dehydrogenase-like 7</fullName>
    </submittedName>
</protein>
<dbReference type="GO" id="GO:0008270">
    <property type="term" value="F:zinc ion binding"/>
    <property type="evidence" value="ECO:0007669"/>
    <property type="project" value="InterPro"/>
</dbReference>
<dbReference type="SUPFAM" id="SSF51735">
    <property type="entry name" value="NAD(P)-binding Rossmann-fold domains"/>
    <property type="match status" value="1"/>
</dbReference>
<evidence type="ECO:0000256" key="6">
    <source>
        <dbReference type="ARBA" id="ARBA00023027"/>
    </source>
</evidence>
<dbReference type="InterPro" id="IPR013154">
    <property type="entry name" value="ADH-like_N"/>
</dbReference>
<dbReference type="Gene3D" id="3.90.180.10">
    <property type="entry name" value="Medium-chain alcohol dehydrogenases, catalytic domain"/>
    <property type="match status" value="1"/>
</dbReference>
<dbReference type="Gene3D" id="3.40.50.720">
    <property type="entry name" value="NAD(P)-binding Rossmann-like Domain"/>
    <property type="match status" value="1"/>
</dbReference>
<comment type="cofactor">
    <cofactor evidence="1 10">
        <name>Zn(2+)</name>
        <dbReference type="ChEBI" id="CHEBI:29105"/>
    </cofactor>
</comment>
<dbReference type="InterPro" id="IPR036291">
    <property type="entry name" value="NAD(P)-bd_dom_sf"/>
</dbReference>
<keyword evidence="6" id="KW-0520">NAD</keyword>
<dbReference type="FunFam" id="3.40.50.720:FF:000003">
    <property type="entry name" value="S-(hydroxymethyl)glutathione dehydrogenase"/>
    <property type="match status" value="1"/>
</dbReference>
<accession>A0AAV9ACX9</accession>
<keyword evidence="13" id="KW-1185">Reference proteome</keyword>
<comment type="catalytic activity">
    <reaction evidence="7">
        <text>a secondary alcohol + NAD(+) = a ketone + NADH + H(+)</text>
        <dbReference type="Rhea" id="RHEA:10740"/>
        <dbReference type="ChEBI" id="CHEBI:15378"/>
        <dbReference type="ChEBI" id="CHEBI:17087"/>
        <dbReference type="ChEBI" id="CHEBI:35681"/>
        <dbReference type="ChEBI" id="CHEBI:57540"/>
        <dbReference type="ChEBI" id="CHEBI:57945"/>
        <dbReference type="EC" id="1.1.1.1"/>
    </reaction>
</comment>
<evidence type="ECO:0000259" key="11">
    <source>
        <dbReference type="SMART" id="SM00829"/>
    </source>
</evidence>
<dbReference type="GO" id="GO:0005829">
    <property type="term" value="C:cytosol"/>
    <property type="evidence" value="ECO:0007669"/>
    <property type="project" value="TreeGrafter"/>
</dbReference>
<name>A0AAV9ACX9_ACOGR</name>
<keyword evidence="4 10" id="KW-0862">Zinc</keyword>
<dbReference type="GO" id="GO:0051903">
    <property type="term" value="F:S-(hydroxymethyl)glutathione dehydrogenase [NAD(P)+] activity"/>
    <property type="evidence" value="ECO:0007669"/>
    <property type="project" value="TreeGrafter"/>
</dbReference>
<evidence type="ECO:0000256" key="5">
    <source>
        <dbReference type="ARBA" id="ARBA00023002"/>
    </source>
</evidence>
<evidence type="ECO:0000256" key="3">
    <source>
        <dbReference type="ARBA" id="ARBA00022723"/>
    </source>
</evidence>
<comment type="similarity">
    <text evidence="9">Belongs to the zinc-containing alcohol dehydrogenase family. Class-IV subfamily.</text>
</comment>
<dbReference type="GO" id="GO:0046294">
    <property type="term" value="P:formaldehyde catabolic process"/>
    <property type="evidence" value="ECO:0007669"/>
    <property type="project" value="TreeGrafter"/>
</dbReference>
<evidence type="ECO:0000256" key="7">
    <source>
        <dbReference type="ARBA" id="ARBA00049164"/>
    </source>
</evidence>
<dbReference type="CDD" id="cd08277">
    <property type="entry name" value="liver_alcohol_DH_like"/>
    <property type="match status" value="1"/>
</dbReference>
<evidence type="ECO:0000256" key="8">
    <source>
        <dbReference type="ARBA" id="ARBA00049243"/>
    </source>
</evidence>
<dbReference type="Pfam" id="PF00107">
    <property type="entry name" value="ADH_zinc_N"/>
    <property type="match status" value="1"/>
</dbReference>
<dbReference type="InterPro" id="IPR013149">
    <property type="entry name" value="ADH-like_C"/>
</dbReference>
<proteinExistence type="inferred from homology"/>
<gene>
    <name evidence="12" type="ORF">QJS04_geneDACA008834</name>
</gene>